<dbReference type="Gene3D" id="3.10.10.10">
    <property type="entry name" value="HIV Type 1 Reverse Transcriptase, subunit A, domain 1"/>
    <property type="match status" value="1"/>
</dbReference>
<dbReference type="GO" id="GO:0008270">
    <property type="term" value="F:zinc ion binding"/>
    <property type="evidence" value="ECO:0007669"/>
    <property type="project" value="UniProtKB-KW"/>
</dbReference>
<protein>
    <recommendedName>
        <fullName evidence="2">CCHC-type domain-containing protein</fullName>
    </recommendedName>
</protein>
<reference evidence="3" key="1">
    <citation type="submission" date="2025-08" db="UniProtKB">
        <authorList>
            <consortium name="Ensembl"/>
        </authorList>
    </citation>
    <scope>IDENTIFICATION</scope>
</reference>
<keyword evidence="1" id="KW-0862">Zinc</keyword>
<dbReference type="Gene3D" id="4.10.60.10">
    <property type="entry name" value="Zinc finger, CCHC-type"/>
    <property type="match status" value="1"/>
</dbReference>
<evidence type="ECO:0000259" key="2">
    <source>
        <dbReference type="PROSITE" id="PS50158"/>
    </source>
</evidence>
<dbReference type="SMART" id="SM00343">
    <property type="entry name" value="ZnF_C2HC"/>
    <property type="match status" value="1"/>
</dbReference>
<proteinExistence type="predicted"/>
<evidence type="ECO:0000313" key="4">
    <source>
        <dbReference type="Proteomes" id="UP000694560"/>
    </source>
</evidence>
<keyword evidence="1" id="KW-0479">Metal-binding</keyword>
<dbReference type="Ensembl" id="ENSMCST00000009693.1">
    <property type="protein sequence ID" value="ENSMCSP00000009461.1"/>
    <property type="gene ID" value="ENSMCSG00000006693.1"/>
</dbReference>
<feature type="domain" description="CCHC-type" evidence="2">
    <location>
        <begin position="15"/>
        <end position="30"/>
    </location>
</feature>
<reference evidence="3" key="2">
    <citation type="submission" date="2025-09" db="UniProtKB">
        <authorList>
            <consortium name="Ensembl"/>
        </authorList>
    </citation>
    <scope>IDENTIFICATION</scope>
</reference>
<dbReference type="SUPFAM" id="SSF57756">
    <property type="entry name" value="Retrovirus zinc finger-like domains"/>
    <property type="match status" value="1"/>
</dbReference>
<dbReference type="Pfam" id="PF00098">
    <property type="entry name" value="zf-CCHC"/>
    <property type="match status" value="1"/>
</dbReference>
<dbReference type="AlphaFoldDB" id="A0A8C5TL94"/>
<name>A0A8C5TL94_9PASS</name>
<keyword evidence="4" id="KW-1185">Reference proteome</keyword>
<dbReference type="GO" id="GO:0003676">
    <property type="term" value="F:nucleic acid binding"/>
    <property type="evidence" value="ECO:0007669"/>
    <property type="project" value="InterPro"/>
</dbReference>
<evidence type="ECO:0000256" key="1">
    <source>
        <dbReference type="PROSITE-ProRule" id="PRU00047"/>
    </source>
</evidence>
<evidence type="ECO:0000313" key="3">
    <source>
        <dbReference type="Ensembl" id="ENSMCSP00000009461.1"/>
    </source>
</evidence>
<dbReference type="InterPro" id="IPR043502">
    <property type="entry name" value="DNA/RNA_pol_sf"/>
</dbReference>
<dbReference type="InterPro" id="IPR036875">
    <property type="entry name" value="Znf_CCHC_sf"/>
</dbReference>
<sequence>ISNNKLKNLEKKGVCFLCGQLGHMKRDCPNRSAKRSQGLGHIKPSVSPWNTPIFTIQKRSSKWRLLHDLRAVNACMEDMGPLQPGFLLLQCAKILAPADH</sequence>
<dbReference type="OrthoDB" id="6773263at2759"/>
<keyword evidence="1" id="KW-0863">Zinc-finger</keyword>
<dbReference type="SUPFAM" id="SSF56672">
    <property type="entry name" value="DNA/RNA polymerases"/>
    <property type="match status" value="1"/>
</dbReference>
<dbReference type="InterPro" id="IPR001878">
    <property type="entry name" value="Znf_CCHC"/>
</dbReference>
<accession>A0A8C5TL94</accession>
<dbReference type="Proteomes" id="UP000694560">
    <property type="component" value="Unplaced"/>
</dbReference>
<organism evidence="3 4">
    <name type="scientific">Malurus cyaneus samueli</name>
    <dbReference type="NCBI Taxonomy" id="2593467"/>
    <lineage>
        <taxon>Eukaryota</taxon>
        <taxon>Metazoa</taxon>
        <taxon>Chordata</taxon>
        <taxon>Craniata</taxon>
        <taxon>Vertebrata</taxon>
        <taxon>Euteleostomi</taxon>
        <taxon>Archelosauria</taxon>
        <taxon>Archosauria</taxon>
        <taxon>Dinosauria</taxon>
        <taxon>Saurischia</taxon>
        <taxon>Theropoda</taxon>
        <taxon>Coelurosauria</taxon>
        <taxon>Aves</taxon>
        <taxon>Neognathae</taxon>
        <taxon>Neoaves</taxon>
        <taxon>Telluraves</taxon>
        <taxon>Australaves</taxon>
        <taxon>Passeriformes</taxon>
        <taxon>Meliphagoidea</taxon>
        <taxon>Maluridae</taxon>
        <taxon>Malurus</taxon>
    </lineage>
</organism>
<dbReference type="PROSITE" id="PS50158">
    <property type="entry name" value="ZF_CCHC"/>
    <property type="match status" value="1"/>
</dbReference>